<dbReference type="GO" id="GO:0009279">
    <property type="term" value="C:cell outer membrane"/>
    <property type="evidence" value="ECO:0007669"/>
    <property type="project" value="UniProtKB-SubCell"/>
</dbReference>
<evidence type="ECO:0000256" key="4">
    <source>
        <dbReference type="ARBA" id="ARBA00022692"/>
    </source>
</evidence>
<feature type="domain" description="TonB-dependent receptor plug" evidence="9">
    <location>
        <begin position="139"/>
        <end position="244"/>
    </location>
</feature>
<gene>
    <name evidence="10" type="ORF">BacF7301_01730</name>
</gene>
<evidence type="ECO:0000256" key="7">
    <source>
        <dbReference type="PROSITE-ProRule" id="PRU01360"/>
    </source>
</evidence>
<feature type="chain" id="PRO_5026118009" evidence="8">
    <location>
        <begin position="32"/>
        <end position="1090"/>
    </location>
</feature>
<dbReference type="PROSITE" id="PS52016">
    <property type="entry name" value="TONB_DEPENDENT_REC_3"/>
    <property type="match status" value="1"/>
</dbReference>
<evidence type="ECO:0000313" key="10">
    <source>
        <dbReference type="EMBL" id="QIU92947.1"/>
    </source>
</evidence>
<accession>A0A6H0KKR3</accession>
<dbReference type="Pfam" id="PF13715">
    <property type="entry name" value="CarbopepD_reg_2"/>
    <property type="match status" value="1"/>
</dbReference>
<dbReference type="Proteomes" id="UP000501780">
    <property type="component" value="Chromosome"/>
</dbReference>
<dbReference type="InterPro" id="IPR012910">
    <property type="entry name" value="Plug_dom"/>
</dbReference>
<dbReference type="InterPro" id="IPR036942">
    <property type="entry name" value="Beta-barrel_TonB_sf"/>
</dbReference>
<dbReference type="InterPro" id="IPR037066">
    <property type="entry name" value="Plug_dom_sf"/>
</dbReference>
<keyword evidence="6 7" id="KW-0998">Cell outer membrane</keyword>
<dbReference type="AlphaFoldDB" id="A0A6H0KKR3"/>
<dbReference type="InterPro" id="IPR023997">
    <property type="entry name" value="TonB-dep_OMP_SusC/RagA_CS"/>
</dbReference>
<keyword evidence="4 7" id="KW-0812">Transmembrane</keyword>
<dbReference type="SUPFAM" id="SSF49464">
    <property type="entry name" value="Carboxypeptidase regulatory domain-like"/>
    <property type="match status" value="1"/>
</dbReference>
<evidence type="ECO:0000256" key="2">
    <source>
        <dbReference type="ARBA" id="ARBA00022448"/>
    </source>
</evidence>
<dbReference type="InterPro" id="IPR039426">
    <property type="entry name" value="TonB-dep_rcpt-like"/>
</dbReference>
<feature type="signal peptide" evidence="8">
    <location>
        <begin position="1"/>
        <end position="31"/>
    </location>
</feature>
<keyword evidence="8" id="KW-0732">Signal</keyword>
<keyword evidence="3 7" id="KW-1134">Transmembrane beta strand</keyword>
<dbReference type="InterPro" id="IPR008969">
    <property type="entry name" value="CarboxyPept-like_regulatory"/>
</dbReference>
<evidence type="ECO:0000256" key="3">
    <source>
        <dbReference type="ARBA" id="ARBA00022452"/>
    </source>
</evidence>
<keyword evidence="5 7" id="KW-0472">Membrane</keyword>
<comment type="similarity">
    <text evidence="7">Belongs to the TonB-dependent receptor family.</text>
</comment>
<dbReference type="RefSeq" id="WP_167959692.1">
    <property type="nucleotide sequence ID" value="NZ_CP050831.1"/>
</dbReference>
<evidence type="ECO:0000256" key="5">
    <source>
        <dbReference type="ARBA" id="ARBA00023136"/>
    </source>
</evidence>
<evidence type="ECO:0000256" key="1">
    <source>
        <dbReference type="ARBA" id="ARBA00004571"/>
    </source>
</evidence>
<dbReference type="Gene3D" id="2.170.130.10">
    <property type="entry name" value="TonB-dependent receptor, plug domain"/>
    <property type="match status" value="1"/>
</dbReference>
<dbReference type="Gene3D" id="2.40.170.20">
    <property type="entry name" value="TonB-dependent receptor, beta-barrel domain"/>
    <property type="match status" value="1"/>
</dbReference>
<dbReference type="Gene3D" id="2.60.40.1120">
    <property type="entry name" value="Carboxypeptidase-like, regulatory domain"/>
    <property type="match status" value="1"/>
</dbReference>
<proteinExistence type="inferred from homology"/>
<dbReference type="NCBIfam" id="TIGR04056">
    <property type="entry name" value="OMP_RagA_SusC"/>
    <property type="match status" value="1"/>
</dbReference>
<dbReference type="EMBL" id="CP050831">
    <property type="protein sequence ID" value="QIU92947.1"/>
    <property type="molecule type" value="Genomic_DNA"/>
</dbReference>
<comment type="subcellular location">
    <subcellularLocation>
        <location evidence="1 7">Cell outer membrane</location>
        <topology evidence="1 7">Multi-pass membrane protein</topology>
    </subcellularLocation>
</comment>
<keyword evidence="2 7" id="KW-0813">Transport</keyword>
<dbReference type="SUPFAM" id="SSF56935">
    <property type="entry name" value="Porins"/>
    <property type="match status" value="1"/>
</dbReference>
<evidence type="ECO:0000256" key="8">
    <source>
        <dbReference type="SAM" id="SignalP"/>
    </source>
</evidence>
<evidence type="ECO:0000256" key="6">
    <source>
        <dbReference type="ARBA" id="ARBA00023237"/>
    </source>
</evidence>
<keyword evidence="11" id="KW-1185">Reference proteome</keyword>
<dbReference type="KEGG" id="bfc:BacF7301_01730"/>
<name>A0A6H0KKR3_9BACE</name>
<reference evidence="10 11" key="1">
    <citation type="submission" date="2020-03" db="EMBL/GenBank/DDBJ databases">
        <title>Genomic analysis of Bacteroides faecium CBA7301.</title>
        <authorList>
            <person name="Kim J."/>
            <person name="Roh S.W."/>
        </authorList>
    </citation>
    <scope>NUCLEOTIDE SEQUENCE [LARGE SCALE GENOMIC DNA]</scope>
    <source>
        <strain evidence="10 11">CBA7301</strain>
    </source>
</reference>
<dbReference type="InterPro" id="IPR023996">
    <property type="entry name" value="TonB-dep_OMP_SusC/RagA"/>
</dbReference>
<dbReference type="NCBIfam" id="TIGR04057">
    <property type="entry name" value="SusC_RagA_signa"/>
    <property type="match status" value="1"/>
</dbReference>
<evidence type="ECO:0000259" key="9">
    <source>
        <dbReference type="Pfam" id="PF07715"/>
    </source>
</evidence>
<dbReference type="Pfam" id="PF07715">
    <property type="entry name" value="Plug"/>
    <property type="match status" value="1"/>
</dbReference>
<sequence>MKVANITKRSSIYGLLALSAMSFYPVSSAYAEQMKHNDTTMEVSQKKVRITGVVKDENGDVVPGASIIVRGTNNGTVTNIDGQFSLNVEAGNTLVVSFVGYTNAELKITQDKSNYIVDLKPASQLLDEVVVTGYQTISKERATGSYAIMTPKDMEGKLQTNILDRMEGKVAGLDLRVTSDKNLAPSIRGVSTLVTGKRAPLYVVDGIPYEGELDAINPADIVNVTVLKDATAASIYGARSANGVIVITTRSGEKGKTRVSYNGSVKFTPLPSHSYMNLTSSGELVDLMQELFGYYHNPYQPTDARSTNEIYLLMYKREAGEIATDAELQSQLDVYRNRDSYSQIKDELLRKAEITHQHNISFSGGSDIYKYALSANYQENLPYEKEQSNQRIGFNLKNQFDFFKWLQVNVGIINSNYKADYDNGFQGFSNLYSKPYRMLRNEDGTPAVWTMSRTQASIDELVAKGLFDETYRPLDEIDKAHYNNEKKYQNLNVSAKFKIMPELNLSIYYQNENTSIYNSQYYDVNSYTMKSAINSATVIKGGNVTNHIPVGGRLSETWNKNKSYTFRVQADFNKEFGRHDVQVLVGAERRQVKTQSSYYTKWGYDPQSLTWKSFNELQLGTGISGTQDLSGSYYFRGPYDAFSDTDDRYVSFYGNASYSLDHRLSATGSVRIDQSNLFGTDPKYQYRPLWSAGLHYVALENWQWIDRLAVRGTYGINGNIAKDSGPYMIATTNSRPNSYTNEYYSYISTPPNPTLRWEKTGVFNLGVDFNLLNNRLSGTIEFYNKKTVDLLGQRKTDPTSGWSSLQLNYGQMYNRGVEVTLHSENIRTHSFSWSSDFIFSYNKNKLTQIENSGTSAQSYFGSLQNREGYPMNSIFVVRYAGLDKEGLPQAYKADGTIVNSYALLKPEDLEYAGTTTPPYSASLSNRITYKGFDLDFMFIFYGGHKYRDVAASSMFTMYPVMNSTSAIDRDRLNFWRQPGDENDPNMAPAFLYKHSRSGLVQYLWSAADKHIQKGDYIKLRDLSIGYTFPKVWIKKFFIQNLRVNLQIQNLWYWAANDKNLDPEVWSGTSLSPSRGQHIPATYTIGLSANF</sequence>
<protein>
    <submittedName>
        <fullName evidence="10">SusC/RagA family TonB-linked outer membrane protein</fullName>
    </submittedName>
</protein>
<organism evidence="10 11">
    <name type="scientific">Bacteroides faecium</name>
    <dbReference type="NCBI Taxonomy" id="2715212"/>
    <lineage>
        <taxon>Bacteria</taxon>
        <taxon>Pseudomonadati</taxon>
        <taxon>Bacteroidota</taxon>
        <taxon>Bacteroidia</taxon>
        <taxon>Bacteroidales</taxon>
        <taxon>Bacteroidaceae</taxon>
        <taxon>Bacteroides</taxon>
    </lineage>
</organism>
<evidence type="ECO:0000313" key="11">
    <source>
        <dbReference type="Proteomes" id="UP000501780"/>
    </source>
</evidence>